<dbReference type="InterPro" id="IPR011990">
    <property type="entry name" value="TPR-like_helical_dom_sf"/>
</dbReference>
<feature type="domain" description="SusD-like N-terminal" evidence="7">
    <location>
        <begin position="7"/>
        <end position="209"/>
    </location>
</feature>
<evidence type="ECO:0000313" key="8">
    <source>
        <dbReference type="EMBL" id="GAA4906175.1"/>
    </source>
</evidence>
<evidence type="ECO:0000313" key="9">
    <source>
        <dbReference type="Proteomes" id="UP001501436"/>
    </source>
</evidence>
<comment type="similarity">
    <text evidence="2">Belongs to the SusD family.</text>
</comment>
<dbReference type="InterPro" id="IPR033985">
    <property type="entry name" value="SusD-like_N"/>
</dbReference>
<evidence type="ECO:0000259" key="7">
    <source>
        <dbReference type="Pfam" id="PF14322"/>
    </source>
</evidence>
<dbReference type="SUPFAM" id="SSF48452">
    <property type="entry name" value="TPR-like"/>
    <property type="match status" value="1"/>
</dbReference>
<accession>A0ABP9FLC4</accession>
<dbReference type="EMBL" id="BAABJI010000001">
    <property type="protein sequence ID" value="GAA4906175.1"/>
    <property type="molecule type" value="Genomic_DNA"/>
</dbReference>
<keyword evidence="9" id="KW-1185">Reference proteome</keyword>
<proteinExistence type="inferred from homology"/>
<evidence type="ECO:0008006" key="10">
    <source>
        <dbReference type="Google" id="ProtNLM"/>
    </source>
</evidence>
<dbReference type="Gene3D" id="1.25.40.390">
    <property type="match status" value="1"/>
</dbReference>
<feature type="domain" description="RagB/SusD" evidence="6">
    <location>
        <begin position="312"/>
        <end position="430"/>
    </location>
</feature>
<keyword evidence="3" id="KW-0732">Signal</keyword>
<protein>
    <recommendedName>
        <fullName evidence="10">SusD-like starch-binding protein associating with outer membrane</fullName>
    </recommendedName>
</protein>
<reference evidence="9" key="1">
    <citation type="journal article" date="2019" name="Int. J. Syst. Evol. Microbiol.">
        <title>The Global Catalogue of Microorganisms (GCM) 10K type strain sequencing project: providing services to taxonomists for standard genome sequencing and annotation.</title>
        <authorList>
            <consortium name="The Broad Institute Genomics Platform"/>
            <consortium name="The Broad Institute Genome Sequencing Center for Infectious Disease"/>
            <person name="Wu L."/>
            <person name="Ma J."/>
        </authorList>
    </citation>
    <scope>NUCLEOTIDE SEQUENCE [LARGE SCALE GENOMIC DNA]</scope>
    <source>
        <strain evidence="9">JCM 18283</strain>
    </source>
</reference>
<evidence type="ECO:0000259" key="6">
    <source>
        <dbReference type="Pfam" id="PF07980"/>
    </source>
</evidence>
<keyword evidence="5" id="KW-0998">Cell outer membrane</keyword>
<name>A0ABP9FLC4_9SPHI</name>
<comment type="caution">
    <text evidence="8">The sequence shown here is derived from an EMBL/GenBank/DDBJ whole genome shotgun (WGS) entry which is preliminary data.</text>
</comment>
<evidence type="ECO:0000256" key="1">
    <source>
        <dbReference type="ARBA" id="ARBA00004442"/>
    </source>
</evidence>
<evidence type="ECO:0000256" key="5">
    <source>
        <dbReference type="ARBA" id="ARBA00023237"/>
    </source>
</evidence>
<comment type="subcellular location">
    <subcellularLocation>
        <location evidence="1">Cell outer membrane</location>
    </subcellularLocation>
</comment>
<dbReference type="Pfam" id="PF14322">
    <property type="entry name" value="SusD-like_3"/>
    <property type="match status" value="1"/>
</dbReference>
<evidence type="ECO:0000256" key="3">
    <source>
        <dbReference type="ARBA" id="ARBA00022729"/>
    </source>
</evidence>
<evidence type="ECO:0000256" key="4">
    <source>
        <dbReference type="ARBA" id="ARBA00023136"/>
    </source>
</evidence>
<gene>
    <name evidence="8" type="ORF">GCM10023313_06100</name>
</gene>
<sequence length="431" mass="48494">MSCKKGWLDAKPSKSLVVPGTPEEYQTILDNTSLFNNGGPIWGEVASDDHYATDNIVNAASAIERNSYIWAKDVFEGNTVVNWQNAYRRILQCNIVIEGLDDLPASEHQTTSFKNTKGSAYFYRAYDFYNLAQEYCKAYTASTAASDLGIPLRLSANINEKSFRATVQETYDQIIGDLRTARALVPVSPVYKTRPSQAAVYGMLARVYLSMEDYSLAKVYADSCLALHSKLLDYNTLNASASRPFVRFNDEVIFHWLTGFSNITRLGQVDNSLYDQYQLNDLRRTLFYTPAKVFKGTYDGTFSLFNGLATDEILLIRSECLARAGQVNPALSDLNTLLKSRWSNSVPYVPVTASSSTDALDKILVERRKELAYRGLRWTDLRRLNKDTRYAKTITRTIAGQNYQLPPNSQLCVFPIPIEEINASGIPQNPR</sequence>
<keyword evidence="4" id="KW-0472">Membrane</keyword>
<organism evidence="8 9">
    <name type="scientific">Mucilaginibacter defluvii</name>
    <dbReference type="NCBI Taxonomy" id="1196019"/>
    <lineage>
        <taxon>Bacteria</taxon>
        <taxon>Pseudomonadati</taxon>
        <taxon>Bacteroidota</taxon>
        <taxon>Sphingobacteriia</taxon>
        <taxon>Sphingobacteriales</taxon>
        <taxon>Sphingobacteriaceae</taxon>
        <taxon>Mucilaginibacter</taxon>
    </lineage>
</organism>
<dbReference type="Proteomes" id="UP001501436">
    <property type="component" value="Unassembled WGS sequence"/>
</dbReference>
<dbReference type="InterPro" id="IPR012944">
    <property type="entry name" value="SusD_RagB_dom"/>
</dbReference>
<dbReference type="Pfam" id="PF07980">
    <property type="entry name" value="SusD_RagB"/>
    <property type="match status" value="1"/>
</dbReference>
<evidence type="ECO:0000256" key="2">
    <source>
        <dbReference type="ARBA" id="ARBA00006275"/>
    </source>
</evidence>